<feature type="coiled-coil region" evidence="2">
    <location>
        <begin position="102"/>
        <end position="129"/>
    </location>
</feature>
<dbReference type="Gene3D" id="1.25.40.10">
    <property type="entry name" value="Tetratricopeptide repeat domain"/>
    <property type="match status" value="1"/>
</dbReference>
<accession>A0A9X6GDJ8</accession>
<proteinExistence type="predicted"/>
<dbReference type="AlphaFoldDB" id="A0A9X6GDJ8"/>
<dbReference type="RefSeq" id="WP_078187425.1">
    <property type="nucleotide sequence ID" value="NZ_MUAU01000144.1"/>
</dbReference>
<dbReference type="SUPFAM" id="SSF48452">
    <property type="entry name" value="TPR-like"/>
    <property type="match status" value="1"/>
</dbReference>
<evidence type="ECO:0000313" key="4">
    <source>
        <dbReference type="Proteomes" id="UP000190641"/>
    </source>
</evidence>
<evidence type="ECO:0000256" key="2">
    <source>
        <dbReference type="SAM" id="Coils"/>
    </source>
</evidence>
<evidence type="ECO:0008006" key="5">
    <source>
        <dbReference type="Google" id="ProtNLM"/>
    </source>
</evidence>
<dbReference type="InterPro" id="IPR011990">
    <property type="entry name" value="TPR-like_helical_dom_sf"/>
</dbReference>
<evidence type="ECO:0000256" key="1">
    <source>
        <dbReference type="PROSITE-ProRule" id="PRU00339"/>
    </source>
</evidence>
<gene>
    <name evidence="3" type="ORF">BLX06_26980</name>
</gene>
<organism evidence="3 4">
    <name type="scientific">Bacillus cereus</name>
    <dbReference type="NCBI Taxonomy" id="1396"/>
    <lineage>
        <taxon>Bacteria</taxon>
        <taxon>Bacillati</taxon>
        <taxon>Bacillota</taxon>
        <taxon>Bacilli</taxon>
        <taxon>Bacillales</taxon>
        <taxon>Bacillaceae</taxon>
        <taxon>Bacillus</taxon>
        <taxon>Bacillus cereus group</taxon>
    </lineage>
</organism>
<dbReference type="SMART" id="SM00028">
    <property type="entry name" value="TPR"/>
    <property type="match status" value="2"/>
</dbReference>
<protein>
    <recommendedName>
        <fullName evidence="5">Tetratricopeptide repeat protein</fullName>
    </recommendedName>
</protein>
<dbReference type="InterPro" id="IPR019734">
    <property type="entry name" value="TPR_rpt"/>
</dbReference>
<reference evidence="3 4" key="1">
    <citation type="submission" date="2017-01" db="EMBL/GenBank/DDBJ databases">
        <title>Bacillus cereus isolates.</title>
        <authorList>
            <person name="Beno S.M."/>
        </authorList>
    </citation>
    <scope>NUCLEOTIDE SEQUENCE [LARGE SCALE GENOMIC DNA]</scope>
    <source>
        <strain evidence="3 4">FSL K6-1030</strain>
    </source>
</reference>
<dbReference type="PROSITE" id="PS50005">
    <property type="entry name" value="TPR"/>
    <property type="match status" value="1"/>
</dbReference>
<keyword evidence="1" id="KW-0802">TPR repeat</keyword>
<name>A0A9X6GDJ8_BACCE</name>
<dbReference type="Pfam" id="PF13424">
    <property type="entry name" value="TPR_12"/>
    <property type="match status" value="1"/>
</dbReference>
<dbReference type="EMBL" id="MUAU01000144">
    <property type="protein sequence ID" value="OOR72076.1"/>
    <property type="molecule type" value="Genomic_DNA"/>
</dbReference>
<comment type="caution">
    <text evidence="3">The sequence shown here is derived from an EMBL/GenBank/DDBJ whole genome shotgun (WGS) entry which is preliminary data.</text>
</comment>
<dbReference type="Proteomes" id="UP000190641">
    <property type="component" value="Unassembled WGS sequence"/>
</dbReference>
<sequence>MKLIQPSSNSRLIIQLEHWYSLIRKQHVKEAEKYYNTINSSFAKTVPSINTLYLLFHYRYLILLEDYENDLEINISEFDGDSKLNYYYHFFKFIHRTNTGDYQQAQHFLNNAEELLKCTNDECEIAEFNYRVSLYYYYLADPIASIYHANLCINYFSKQTDYSTKLAACENTLGMAYITLEKWELAEKYLHSSLKTFQQLNEGQLALKVQYNLGLLYSERNQPESAIQYFLQSIEHDKDYKTLFLLAREYYKTQNISHALNYLNIGKQYTNEEYKYHYDILIALIENRPIDELEIIIVTANKYFEEQQMWKEIKTYSTELAICYLKEKNYSKSNEFFYKSYLVNKL</sequence>
<feature type="repeat" description="TPR" evidence="1">
    <location>
        <begin position="207"/>
        <end position="240"/>
    </location>
</feature>
<keyword evidence="2" id="KW-0175">Coiled coil</keyword>
<evidence type="ECO:0000313" key="3">
    <source>
        <dbReference type="EMBL" id="OOR72076.1"/>
    </source>
</evidence>